<accession>A0A398CDH2</accession>
<keyword evidence="2" id="KW-1185">Reference proteome</keyword>
<dbReference type="Proteomes" id="UP000266302">
    <property type="component" value="Unassembled WGS sequence"/>
</dbReference>
<evidence type="ECO:0000313" key="1">
    <source>
        <dbReference type="EMBL" id="RID99048.1"/>
    </source>
</evidence>
<gene>
    <name evidence="1" type="ORF">D3F03_00920</name>
</gene>
<reference evidence="1 2" key="1">
    <citation type="submission" date="2018-09" db="EMBL/GenBank/DDBJ databases">
        <title>Draft genome of Simplicispira sp. NY-02.</title>
        <authorList>
            <person name="Im W.T."/>
        </authorList>
    </citation>
    <scope>NUCLEOTIDE SEQUENCE [LARGE SCALE GENOMIC DNA]</scope>
    <source>
        <strain evidence="1 2">NY-02</strain>
    </source>
</reference>
<sequence length="138" mass="15052">MRTIPIISTTATAPQEHVALCRAYGAAQERCSRVMAQQRADIARLESEVMRLRAAVVVRDTALALAREQGAAMAVPAGKRQEPGPRGAARLRAWQWLTPWWRARAATPRHAHDAADLATAELIGRQGGWLSPGLDWPG</sequence>
<comment type="caution">
    <text evidence="1">The sequence shown here is derived from an EMBL/GenBank/DDBJ whole genome shotgun (WGS) entry which is preliminary data.</text>
</comment>
<dbReference type="AlphaFoldDB" id="A0A398CDH2"/>
<protein>
    <submittedName>
        <fullName evidence="1">Uncharacterized protein</fullName>
    </submittedName>
</protein>
<dbReference type="OrthoDB" id="5296275at2"/>
<dbReference type="RefSeq" id="WP_119107499.1">
    <property type="nucleotide sequence ID" value="NZ_QXJC01000001.1"/>
</dbReference>
<dbReference type="EMBL" id="QXJC01000001">
    <property type="protein sequence ID" value="RID99048.1"/>
    <property type="molecule type" value="Genomic_DNA"/>
</dbReference>
<evidence type="ECO:0000313" key="2">
    <source>
        <dbReference type="Proteomes" id="UP000266302"/>
    </source>
</evidence>
<proteinExistence type="predicted"/>
<organism evidence="1 2">
    <name type="scientific">Simplicispira hankyongi</name>
    <dbReference type="NCBI Taxonomy" id="2315688"/>
    <lineage>
        <taxon>Bacteria</taxon>
        <taxon>Pseudomonadati</taxon>
        <taxon>Pseudomonadota</taxon>
        <taxon>Betaproteobacteria</taxon>
        <taxon>Burkholderiales</taxon>
        <taxon>Comamonadaceae</taxon>
        <taxon>Simplicispira</taxon>
    </lineage>
</organism>
<name>A0A398CDH2_9BURK</name>